<dbReference type="EMBL" id="JBGUBD010000014">
    <property type="protein sequence ID" value="MFA9479987.1"/>
    <property type="molecule type" value="Genomic_DNA"/>
</dbReference>
<keyword evidence="2" id="KW-1185">Reference proteome</keyword>
<proteinExistence type="predicted"/>
<dbReference type="InterPro" id="IPR045584">
    <property type="entry name" value="Pilin-like"/>
</dbReference>
<dbReference type="Gene3D" id="3.30.700.10">
    <property type="entry name" value="Glycoprotein, Type 4 Pilin"/>
    <property type="match status" value="1"/>
</dbReference>
<dbReference type="Proteomes" id="UP001575105">
    <property type="component" value="Unassembled WGS sequence"/>
</dbReference>
<reference evidence="1 2" key="1">
    <citation type="submission" date="2024-08" db="EMBL/GenBank/DDBJ databases">
        <title>Whole-genome sequencing of halo(alkali)philic microorganisms from hypersaline lakes.</title>
        <authorList>
            <person name="Sorokin D.Y."/>
            <person name="Merkel A.Y."/>
            <person name="Messina E."/>
            <person name="Yakimov M."/>
        </authorList>
    </citation>
    <scope>NUCLEOTIDE SEQUENCE [LARGE SCALE GENOMIC DNA]</scope>
    <source>
        <strain evidence="1 2">AB-hyl4</strain>
    </source>
</reference>
<evidence type="ECO:0000313" key="2">
    <source>
        <dbReference type="Proteomes" id="UP001575105"/>
    </source>
</evidence>
<organism evidence="1 2">
    <name type="scientific">Natronomicrosphaera hydrolytica</name>
    <dbReference type="NCBI Taxonomy" id="3242702"/>
    <lineage>
        <taxon>Bacteria</taxon>
        <taxon>Pseudomonadati</taxon>
        <taxon>Planctomycetota</taxon>
        <taxon>Phycisphaerae</taxon>
        <taxon>Phycisphaerales</taxon>
        <taxon>Phycisphaeraceae</taxon>
        <taxon>Natronomicrosphaera</taxon>
    </lineage>
</organism>
<accession>A0ABV4U8P5</accession>
<evidence type="ECO:0008006" key="3">
    <source>
        <dbReference type="Google" id="ProtNLM"/>
    </source>
</evidence>
<sequence length="206" mass="22874">MVISIIALLIAILLPALRQARMAAASIQCASNQRQLILAYTMYADDNQEYLPLWFGPSRPSSYGASHQFYLIDAAPYLQGDDVHQCSASSDHGSVLGRQVSIGYNFHLGFRDGGGWYAPPYYMPHRTGQIRQPSRFVMTADKRPPSTSTGWISGGVFINERWNTPVDPGMILPRHVNNGASLGFLDGHVETVEEGRWGSFTWTQPQ</sequence>
<gene>
    <name evidence="1" type="ORF">ACERK3_17040</name>
</gene>
<name>A0ABV4U8P5_9BACT</name>
<comment type="caution">
    <text evidence="1">The sequence shown here is derived from an EMBL/GenBank/DDBJ whole genome shotgun (WGS) entry which is preliminary data.</text>
</comment>
<evidence type="ECO:0000313" key="1">
    <source>
        <dbReference type="EMBL" id="MFA9479987.1"/>
    </source>
</evidence>
<dbReference type="RefSeq" id="WP_425346913.1">
    <property type="nucleotide sequence ID" value="NZ_JBGUBD010000014.1"/>
</dbReference>
<protein>
    <recommendedName>
        <fullName evidence="3">DUF1559 domain-containing protein</fullName>
    </recommendedName>
</protein>
<dbReference type="SUPFAM" id="SSF54523">
    <property type="entry name" value="Pili subunits"/>
    <property type="match status" value="1"/>
</dbReference>